<feature type="transmembrane region" description="Helical" evidence="7">
    <location>
        <begin position="344"/>
        <end position="363"/>
    </location>
</feature>
<name>A0A4Z1NZP9_9PEZI</name>
<dbReference type="CDD" id="cd13132">
    <property type="entry name" value="MATE_eukaryotic"/>
    <property type="match status" value="1"/>
</dbReference>
<accession>A0A4Z1NZP9</accession>
<protein>
    <submittedName>
        <fullName evidence="8">Mate efflux family protein</fullName>
    </submittedName>
</protein>
<dbReference type="EMBL" id="SNSC02000017">
    <property type="protein sequence ID" value="TID16797.1"/>
    <property type="molecule type" value="Genomic_DNA"/>
</dbReference>
<feature type="transmembrane region" description="Helical" evidence="7">
    <location>
        <begin position="266"/>
        <end position="290"/>
    </location>
</feature>
<evidence type="ECO:0000256" key="3">
    <source>
        <dbReference type="ARBA" id="ARBA00022692"/>
    </source>
</evidence>
<dbReference type="PANTHER" id="PTHR11206">
    <property type="entry name" value="MULTIDRUG RESISTANCE PROTEIN"/>
    <property type="match status" value="1"/>
</dbReference>
<feature type="transmembrane region" description="Helical" evidence="7">
    <location>
        <begin position="420"/>
        <end position="439"/>
    </location>
</feature>
<feature type="transmembrane region" description="Helical" evidence="7">
    <location>
        <begin position="375"/>
        <end position="400"/>
    </location>
</feature>
<reference evidence="8 9" key="1">
    <citation type="submission" date="2019-04" db="EMBL/GenBank/DDBJ databases">
        <title>High contiguity whole genome sequence and gene annotation resource for two Venturia nashicola isolates.</title>
        <authorList>
            <person name="Prokchorchik M."/>
            <person name="Won K."/>
            <person name="Lee Y."/>
            <person name="Choi E.D."/>
            <person name="Segonzac C."/>
            <person name="Sohn K.H."/>
        </authorList>
    </citation>
    <scope>NUCLEOTIDE SEQUENCE [LARGE SCALE GENOMIC DNA]</scope>
    <source>
        <strain evidence="8 9">PRI2</strain>
    </source>
</reference>
<feature type="region of interest" description="Disordered" evidence="6">
    <location>
        <begin position="1"/>
        <end position="32"/>
    </location>
</feature>
<keyword evidence="9" id="KW-1185">Reference proteome</keyword>
<feature type="transmembrane region" description="Helical" evidence="7">
    <location>
        <begin position="193"/>
        <end position="218"/>
    </location>
</feature>
<keyword evidence="5 7" id="KW-0472">Membrane</keyword>
<feature type="transmembrane region" description="Helical" evidence="7">
    <location>
        <begin position="445"/>
        <end position="466"/>
    </location>
</feature>
<feature type="compositionally biased region" description="Polar residues" evidence="6">
    <location>
        <begin position="13"/>
        <end position="28"/>
    </location>
</feature>
<organism evidence="8 9">
    <name type="scientific">Venturia nashicola</name>
    <dbReference type="NCBI Taxonomy" id="86259"/>
    <lineage>
        <taxon>Eukaryota</taxon>
        <taxon>Fungi</taxon>
        <taxon>Dikarya</taxon>
        <taxon>Ascomycota</taxon>
        <taxon>Pezizomycotina</taxon>
        <taxon>Dothideomycetes</taxon>
        <taxon>Pleosporomycetidae</taxon>
        <taxon>Venturiales</taxon>
        <taxon>Venturiaceae</taxon>
        <taxon>Venturia</taxon>
    </lineage>
</organism>
<evidence type="ECO:0000256" key="2">
    <source>
        <dbReference type="ARBA" id="ARBA00010199"/>
    </source>
</evidence>
<evidence type="ECO:0000313" key="8">
    <source>
        <dbReference type="EMBL" id="TID16797.1"/>
    </source>
</evidence>
<evidence type="ECO:0000256" key="1">
    <source>
        <dbReference type="ARBA" id="ARBA00004141"/>
    </source>
</evidence>
<dbReference type="GO" id="GO:0042910">
    <property type="term" value="F:xenobiotic transmembrane transporter activity"/>
    <property type="evidence" value="ECO:0007669"/>
    <property type="project" value="InterPro"/>
</dbReference>
<sequence length="485" mass="53042">MATKDTPHVKTPITASITDQSNYGTWPNSEPGPYEVSPPSELSILVASSSPLVIGTILQFSQVAIALLFVGRLGKDELAATSLACLTANVTGWSVFQGLSSALDTLCPQAFGAGLKKVVGLHVQRMAGLLICVSLCVGCFWYNSFSFQRLLIPNDDICRLSRDFLRILLLGCPGYACFECGKRLLQAQGHFSAGLYTMLFCIPIHIFLTWFSVLHLGFGMKGAAISMAIIHNLLPFGLVIYSKIFTSGECWPRITRHTFQNWMPMIKLAIPSLLMLEVECIGFEILTLLAGQMGTAELCAQTLLVTFCGFIYKIPYSLAIAASTQISERIGEGSHQKAKETAKLVVLLAASFGSVLVVILLVFRNKIPYLFTNDPSVIVLMFSVVPMIAIFQLVDAIVGVTNGIIRGIGKQYVGAWIQTLGYYVVGLPFSVFAAFGLGWKLNGLWAGISVAMLLICFLEGMYMYFLDWSELVEDAKERNDAERDA</sequence>
<dbReference type="STRING" id="86259.A0A4Z1NZP9"/>
<dbReference type="GO" id="GO:1990961">
    <property type="term" value="P:xenobiotic detoxification by transmembrane export across the plasma membrane"/>
    <property type="evidence" value="ECO:0007669"/>
    <property type="project" value="InterPro"/>
</dbReference>
<dbReference type="GO" id="GO:0016020">
    <property type="term" value="C:membrane"/>
    <property type="evidence" value="ECO:0007669"/>
    <property type="project" value="UniProtKB-SubCell"/>
</dbReference>
<feature type="transmembrane region" description="Helical" evidence="7">
    <location>
        <begin position="44"/>
        <end position="70"/>
    </location>
</feature>
<proteinExistence type="inferred from homology"/>
<feature type="transmembrane region" description="Helical" evidence="7">
    <location>
        <begin position="224"/>
        <end position="245"/>
    </location>
</feature>
<keyword evidence="4 7" id="KW-1133">Transmembrane helix</keyword>
<evidence type="ECO:0000256" key="4">
    <source>
        <dbReference type="ARBA" id="ARBA00022989"/>
    </source>
</evidence>
<evidence type="ECO:0000256" key="5">
    <source>
        <dbReference type="ARBA" id="ARBA00023136"/>
    </source>
</evidence>
<keyword evidence="3 7" id="KW-0812">Transmembrane</keyword>
<dbReference type="AlphaFoldDB" id="A0A4Z1NZP9"/>
<evidence type="ECO:0000256" key="7">
    <source>
        <dbReference type="SAM" id="Phobius"/>
    </source>
</evidence>
<comment type="subcellular location">
    <subcellularLocation>
        <location evidence="1">Membrane</location>
        <topology evidence="1">Multi-pass membrane protein</topology>
    </subcellularLocation>
</comment>
<comment type="caution">
    <text evidence="8">The sequence shown here is derived from an EMBL/GenBank/DDBJ whole genome shotgun (WGS) entry which is preliminary data.</text>
</comment>
<dbReference type="NCBIfam" id="TIGR00797">
    <property type="entry name" value="matE"/>
    <property type="match status" value="1"/>
</dbReference>
<feature type="transmembrane region" description="Helical" evidence="7">
    <location>
        <begin position="126"/>
        <end position="144"/>
    </location>
</feature>
<dbReference type="GO" id="GO:0015297">
    <property type="term" value="F:antiporter activity"/>
    <property type="evidence" value="ECO:0007669"/>
    <property type="project" value="InterPro"/>
</dbReference>
<dbReference type="InterPro" id="IPR002528">
    <property type="entry name" value="MATE_fam"/>
</dbReference>
<dbReference type="Proteomes" id="UP000298493">
    <property type="component" value="Unassembled WGS sequence"/>
</dbReference>
<feature type="transmembrane region" description="Helical" evidence="7">
    <location>
        <begin position="302"/>
        <end position="323"/>
    </location>
</feature>
<evidence type="ECO:0000313" key="9">
    <source>
        <dbReference type="Proteomes" id="UP000298493"/>
    </source>
</evidence>
<dbReference type="Pfam" id="PF01554">
    <property type="entry name" value="MatE"/>
    <property type="match status" value="2"/>
</dbReference>
<dbReference type="InterPro" id="IPR045069">
    <property type="entry name" value="MATE_euk"/>
</dbReference>
<comment type="similarity">
    <text evidence="2">Belongs to the multi antimicrobial extrusion (MATE) (TC 2.A.66.1) family.</text>
</comment>
<gene>
    <name evidence="8" type="ORF">E6O75_ATG09563</name>
</gene>
<evidence type="ECO:0000256" key="6">
    <source>
        <dbReference type="SAM" id="MobiDB-lite"/>
    </source>
</evidence>